<dbReference type="AlphaFoldDB" id="A0A133NNJ2"/>
<dbReference type="Proteomes" id="UP000070687">
    <property type="component" value="Unassembled WGS sequence"/>
</dbReference>
<sequence>MQQHNSIIAPRGTYILVAILFNVERVLAGVWLVGFLKWRFYFARFLSIVYEFWLMCSVFSVVRSRKFQHRVQRSYTLRVLAAELALKAHCAFNLEQAHAPNCLRSTNVSVLYAISTQRLQSTTAKLHKHTSNRFVRKISAIILTGV</sequence>
<organism evidence="2 3">
    <name type="scientific">Gardnerella vaginalis</name>
    <dbReference type="NCBI Taxonomy" id="2702"/>
    <lineage>
        <taxon>Bacteria</taxon>
        <taxon>Bacillati</taxon>
        <taxon>Actinomycetota</taxon>
        <taxon>Actinomycetes</taxon>
        <taxon>Bifidobacteriales</taxon>
        <taxon>Bifidobacteriaceae</taxon>
        <taxon>Gardnerella</taxon>
    </lineage>
</organism>
<evidence type="ECO:0000313" key="2">
    <source>
        <dbReference type="EMBL" id="KXA17864.1"/>
    </source>
</evidence>
<feature type="transmembrane region" description="Helical" evidence="1">
    <location>
        <begin position="12"/>
        <end position="35"/>
    </location>
</feature>
<feature type="transmembrane region" description="Helical" evidence="1">
    <location>
        <begin position="41"/>
        <end position="62"/>
    </location>
</feature>
<comment type="caution">
    <text evidence="2">The sequence shown here is derived from an EMBL/GenBank/DDBJ whole genome shotgun (WGS) entry which is preliminary data.</text>
</comment>
<gene>
    <name evidence="2" type="ORF">HMPREF3208_01432</name>
</gene>
<name>A0A133NNJ2_GARVA</name>
<keyword evidence="1" id="KW-0472">Membrane</keyword>
<keyword evidence="1" id="KW-1133">Transmembrane helix</keyword>
<reference evidence="2 3" key="1">
    <citation type="submission" date="2016-01" db="EMBL/GenBank/DDBJ databases">
        <authorList>
            <person name="Oliw E.H."/>
        </authorList>
    </citation>
    <scope>NUCLEOTIDE SEQUENCE [LARGE SCALE GENOMIC DNA]</scope>
    <source>
        <strain evidence="2 3">PSS_7772B</strain>
    </source>
</reference>
<proteinExistence type="predicted"/>
<evidence type="ECO:0000313" key="3">
    <source>
        <dbReference type="Proteomes" id="UP000070687"/>
    </source>
</evidence>
<evidence type="ECO:0000256" key="1">
    <source>
        <dbReference type="SAM" id="Phobius"/>
    </source>
</evidence>
<accession>A0A133NNJ2</accession>
<keyword evidence="1" id="KW-0812">Transmembrane</keyword>
<dbReference type="EMBL" id="LRQB01000106">
    <property type="protein sequence ID" value="KXA17864.1"/>
    <property type="molecule type" value="Genomic_DNA"/>
</dbReference>
<dbReference type="PATRIC" id="fig|2702.100.peg.1421"/>
<protein>
    <submittedName>
        <fullName evidence="2">Uncharacterized protein</fullName>
    </submittedName>
</protein>